<evidence type="ECO:0000256" key="1">
    <source>
        <dbReference type="ARBA" id="ARBA00004651"/>
    </source>
</evidence>
<feature type="transmembrane region" description="Helical" evidence="8">
    <location>
        <begin position="318"/>
        <end position="339"/>
    </location>
</feature>
<keyword evidence="6 7" id="KW-0472">Membrane</keyword>
<evidence type="ECO:0000313" key="9">
    <source>
        <dbReference type="EMBL" id="RUL49816.1"/>
    </source>
</evidence>
<keyword evidence="5 8" id="KW-1133">Transmembrane helix</keyword>
<dbReference type="GO" id="GO:0016746">
    <property type="term" value="F:acyltransferase activity"/>
    <property type="evidence" value="ECO:0007669"/>
    <property type="project" value="UniProtKB-KW"/>
</dbReference>
<dbReference type="InterPro" id="IPR024194">
    <property type="entry name" value="Ac/AlaTfrase_AlgI/DltB"/>
</dbReference>
<dbReference type="AlphaFoldDB" id="A0A3S0R564"/>
<reference evidence="9 10" key="1">
    <citation type="submission" date="2018-12" db="EMBL/GenBank/DDBJ databases">
        <title>Lysinibacillus antri sp. nov., isolated from a cave soil.</title>
        <authorList>
            <person name="Narsing Rao M.P."/>
            <person name="Zhang H."/>
            <person name="Dong Z.-Y."/>
            <person name="Niu X.-K."/>
            <person name="Zhang K."/>
            <person name="Fang B.-Z."/>
            <person name="Kang Y.-Q."/>
            <person name="Xiao M."/>
            <person name="Li W.-J."/>
        </authorList>
    </citation>
    <scope>NUCLEOTIDE SEQUENCE [LARGE SCALE GENOMIC DNA]</scope>
    <source>
        <strain evidence="9 10">SYSU K30002</strain>
    </source>
</reference>
<keyword evidence="10" id="KW-1185">Reference proteome</keyword>
<dbReference type="InterPro" id="IPR004299">
    <property type="entry name" value="MBOAT_fam"/>
</dbReference>
<dbReference type="InterPro" id="IPR028362">
    <property type="entry name" value="AlgI"/>
</dbReference>
<dbReference type="GO" id="GO:0005886">
    <property type="term" value="C:plasma membrane"/>
    <property type="evidence" value="ECO:0007669"/>
    <property type="project" value="UniProtKB-SubCell"/>
</dbReference>
<dbReference type="PANTHER" id="PTHR13285:SF18">
    <property type="entry name" value="PROTEIN-CYSTEINE N-PALMITOYLTRANSFERASE RASP"/>
    <property type="match status" value="1"/>
</dbReference>
<evidence type="ECO:0000256" key="3">
    <source>
        <dbReference type="ARBA" id="ARBA00022475"/>
    </source>
</evidence>
<dbReference type="RefSeq" id="WP_126659952.1">
    <property type="nucleotide sequence ID" value="NZ_RYYR01000023.1"/>
</dbReference>
<dbReference type="PIRSF" id="PIRSF016636">
    <property type="entry name" value="AlgI_DltB"/>
    <property type="match status" value="1"/>
</dbReference>
<comment type="caution">
    <text evidence="9">The sequence shown here is derived from an EMBL/GenBank/DDBJ whole genome shotgun (WGS) entry which is preliminary data.</text>
</comment>
<organism evidence="9 10">
    <name type="scientific">Lysinibacillus antri</name>
    <dbReference type="NCBI Taxonomy" id="2498145"/>
    <lineage>
        <taxon>Bacteria</taxon>
        <taxon>Bacillati</taxon>
        <taxon>Bacillota</taxon>
        <taxon>Bacilli</taxon>
        <taxon>Bacillales</taxon>
        <taxon>Bacillaceae</taxon>
        <taxon>Lysinibacillus</taxon>
    </lineage>
</organism>
<protein>
    <submittedName>
        <fullName evidence="9">MBOAT family protein</fullName>
    </submittedName>
</protein>
<sequence>MVFSNLVFLFAFLPIVLIVYFAMPSKFKNLFLLIVSLFFYAWGEPVYIYLMILSSIINYLFGLLVGSKKQNPSLKKFYLTLAVLMNLGILGYYKYSTFLIENINLLFGLDIAYEPLPLPIGISFFTFQAMSYVIDVYRNDAKVQKNILDLALYIALFPQLVAGPIVRYTTVAEELKKRVHSVELFADGVRRFILGLGKKVIIANPLGEIADTIFATNTSDLSVTTVWIGIIAYSLQIYFDFSGYSDMAIGLGKMFGFKFLENFNYPYIARSVSEFWRRWHISLSSWFRDYIYIPLGGNRKGEWKTYRNLLIVWTATGFWHGASWTFMAWGFYYGIIICIERLGFGKVLEKMWRPVQHLYVLILVMIGWVFFRADNFTYSLDYIQTMFGLKGVPLTDSMAIGYLYDSTYLIVIGLLISMPIYPWITKKMDQQMENGKRNTTLGIIRYIGGPILYFALILLVTMFLVNSTYNPFIYFRF</sequence>
<keyword evidence="7" id="KW-0012">Acyltransferase</keyword>
<feature type="transmembrane region" description="Helical" evidence="8">
    <location>
        <begin position="77"/>
        <end position="95"/>
    </location>
</feature>
<keyword evidence="7" id="KW-0808">Transferase</keyword>
<dbReference type="PIRSF" id="PIRSF500217">
    <property type="entry name" value="AlgI"/>
    <property type="match status" value="1"/>
</dbReference>
<feature type="transmembrane region" description="Helical" evidence="8">
    <location>
        <begin position="115"/>
        <end position="134"/>
    </location>
</feature>
<evidence type="ECO:0000256" key="4">
    <source>
        <dbReference type="ARBA" id="ARBA00022692"/>
    </source>
</evidence>
<evidence type="ECO:0000256" key="5">
    <source>
        <dbReference type="ARBA" id="ARBA00022989"/>
    </source>
</evidence>
<feature type="transmembrane region" description="Helical" evidence="8">
    <location>
        <begin position="406"/>
        <end position="424"/>
    </location>
</feature>
<comment type="similarity">
    <text evidence="2 7">Belongs to the membrane-bound acyltransferase family.</text>
</comment>
<gene>
    <name evidence="9" type="ORF">EK386_14770</name>
</gene>
<evidence type="ECO:0000256" key="7">
    <source>
        <dbReference type="PIRNR" id="PIRNR016636"/>
    </source>
</evidence>
<feature type="transmembrane region" description="Helical" evidence="8">
    <location>
        <begin position="48"/>
        <end position="65"/>
    </location>
</feature>
<dbReference type="GO" id="GO:0042121">
    <property type="term" value="P:alginic acid biosynthetic process"/>
    <property type="evidence" value="ECO:0007669"/>
    <property type="project" value="InterPro"/>
</dbReference>
<accession>A0A3S0R564</accession>
<proteinExistence type="inferred from homology"/>
<dbReference type="Pfam" id="PF03062">
    <property type="entry name" value="MBOAT"/>
    <property type="match status" value="1"/>
</dbReference>
<dbReference type="InterPro" id="IPR051085">
    <property type="entry name" value="MB_O-acyltransferase"/>
</dbReference>
<evidence type="ECO:0000256" key="6">
    <source>
        <dbReference type="ARBA" id="ARBA00023136"/>
    </source>
</evidence>
<evidence type="ECO:0000256" key="2">
    <source>
        <dbReference type="ARBA" id="ARBA00010323"/>
    </source>
</evidence>
<feature type="transmembrane region" description="Helical" evidence="8">
    <location>
        <begin position="444"/>
        <end position="465"/>
    </location>
</feature>
<keyword evidence="4 8" id="KW-0812">Transmembrane</keyword>
<dbReference type="EMBL" id="RYYR01000023">
    <property type="protein sequence ID" value="RUL49816.1"/>
    <property type="molecule type" value="Genomic_DNA"/>
</dbReference>
<feature type="transmembrane region" description="Helical" evidence="8">
    <location>
        <begin position="6"/>
        <end position="22"/>
    </location>
</feature>
<feature type="transmembrane region" description="Helical" evidence="8">
    <location>
        <begin position="351"/>
        <end position="371"/>
    </location>
</feature>
<dbReference type="Proteomes" id="UP000287910">
    <property type="component" value="Unassembled WGS sequence"/>
</dbReference>
<name>A0A3S0R564_9BACI</name>
<evidence type="ECO:0000256" key="8">
    <source>
        <dbReference type="SAM" id="Phobius"/>
    </source>
</evidence>
<comment type="subcellular location">
    <subcellularLocation>
        <location evidence="1">Cell membrane</location>
        <topology evidence="1">Multi-pass membrane protein</topology>
    </subcellularLocation>
</comment>
<keyword evidence="3 7" id="KW-1003">Cell membrane</keyword>
<evidence type="ECO:0000313" key="10">
    <source>
        <dbReference type="Proteomes" id="UP000287910"/>
    </source>
</evidence>
<dbReference type="PANTHER" id="PTHR13285">
    <property type="entry name" value="ACYLTRANSFERASE"/>
    <property type="match status" value="1"/>
</dbReference>